<dbReference type="PANTHER" id="PTHR24216">
    <property type="entry name" value="PAXILLIN-RELATED"/>
    <property type="match status" value="1"/>
</dbReference>
<reference evidence="3 4" key="1">
    <citation type="submission" date="2020-04" db="EMBL/GenBank/DDBJ databases">
        <title>Perkinsus olseni comparative genomics.</title>
        <authorList>
            <person name="Bogema D.R."/>
        </authorList>
    </citation>
    <scope>NUCLEOTIDE SEQUENCE [LARGE SCALE GENOMIC DNA]</scope>
    <source>
        <strain evidence="3">00978-12</strain>
    </source>
</reference>
<name>A0A7J6NL66_PEROL</name>
<feature type="region of interest" description="Disordered" evidence="1">
    <location>
        <begin position="1"/>
        <end position="52"/>
    </location>
</feature>
<feature type="compositionally biased region" description="Low complexity" evidence="1">
    <location>
        <begin position="275"/>
        <end position="308"/>
    </location>
</feature>
<feature type="compositionally biased region" description="Low complexity" evidence="1">
    <location>
        <begin position="322"/>
        <end position="346"/>
    </location>
</feature>
<dbReference type="InterPro" id="IPR007201">
    <property type="entry name" value="Mei2-like_Rrm_C"/>
</dbReference>
<feature type="compositionally biased region" description="Low complexity" evidence="1">
    <location>
        <begin position="606"/>
        <end position="621"/>
    </location>
</feature>
<dbReference type="Pfam" id="PF04059">
    <property type="entry name" value="RRM_2"/>
    <property type="match status" value="1"/>
</dbReference>
<comment type="caution">
    <text evidence="3">The sequence shown here is derived from an EMBL/GenBank/DDBJ whole genome shotgun (WGS) entry which is preliminary data.</text>
</comment>
<evidence type="ECO:0000259" key="2">
    <source>
        <dbReference type="Pfam" id="PF04059"/>
    </source>
</evidence>
<evidence type="ECO:0000313" key="4">
    <source>
        <dbReference type="Proteomes" id="UP000541610"/>
    </source>
</evidence>
<feature type="compositionally biased region" description="Low complexity" evidence="1">
    <location>
        <begin position="629"/>
        <end position="639"/>
    </location>
</feature>
<proteinExistence type="predicted"/>
<dbReference type="InterPro" id="IPR035979">
    <property type="entry name" value="RBD_domain_sf"/>
</dbReference>
<sequence>MASSPRPTSTSADRQQQQRPSITSEISERGGDTENPGPIPHRTGGGSEEASMEAPSLVFPPYLALGIGRPVPLSILAMYFESFGEADFLDCTRMLTESSDPYAIRLSFFDRRVTEQVYQRLRGASSDDPRCAAISRAGPSSQLAAESGGGAPMEIIAITSCIMVDVRSSRLRGAADPRVVDVEQLCWSLPEAVDCCSEFGALASANGRPVSRLIMQASELCREVEFHDSRAAEAFRNAVKVLEGGGGGAESSSFPVSREEAPPQPPPPPRPPPLRTAAAGPAAVRAEQQQQQPPTTTTPLPTMPTEPLISARTEPGGGGDGLLTTTTGVLQQQQQPPSPRPTTTTPWGERSATTPPAPRYLTSQVARSLARFYRAVGVSDYRGARVPSSASLTAIQATVPSPRAAAAATSPVVSVPGMEESLHITEVEGGLANRTTVMVRNIPPAYTSSRLLQEILETLLEQAGEDELAAVNAAVGAPFGIDFVYLPFNLKNRAGVSYGFVNLTTTEELLIFHERFNQHIWRSGTSRAHNGGERRPCEMSAARLQGQQALIEAFVNRLHAKSEHIPLQARPLIYDPRVVLSAASSSSSSAAAALPLPTIPRSFHGQQQQPQQRSPTSYPGFSPIPPPSAGSSPARSTPSQHHHPRSPTPRYGRGRSRGAGPSQQSPPRPRE</sequence>
<feature type="region of interest" description="Disordered" evidence="1">
    <location>
        <begin position="600"/>
        <end position="671"/>
    </location>
</feature>
<evidence type="ECO:0000256" key="1">
    <source>
        <dbReference type="SAM" id="MobiDB-lite"/>
    </source>
</evidence>
<dbReference type="PANTHER" id="PTHR24216:SF65">
    <property type="entry name" value="PAXILLIN-LIKE PROTEIN 1"/>
    <property type="match status" value="1"/>
</dbReference>
<dbReference type="OrthoDB" id="446513at2759"/>
<feature type="compositionally biased region" description="Pro residues" evidence="1">
    <location>
        <begin position="262"/>
        <end position="274"/>
    </location>
</feature>
<evidence type="ECO:0000313" key="3">
    <source>
        <dbReference type="EMBL" id="KAF4684574.1"/>
    </source>
</evidence>
<dbReference type="SUPFAM" id="SSF54928">
    <property type="entry name" value="RNA-binding domain, RBD"/>
    <property type="match status" value="1"/>
</dbReference>
<accession>A0A7J6NL66</accession>
<gene>
    <name evidence="3" type="ORF">FOZ60_007676</name>
</gene>
<dbReference type="EMBL" id="JABANP010000304">
    <property type="protein sequence ID" value="KAF4684574.1"/>
    <property type="molecule type" value="Genomic_DNA"/>
</dbReference>
<feature type="region of interest" description="Disordered" evidence="1">
    <location>
        <begin position="245"/>
        <end position="361"/>
    </location>
</feature>
<feature type="domain" description="Mei2-like C-terminal RNA recognition motif" evidence="2">
    <location>
        <begin position="434"/>
        <end position="554"/>
    </location>
</feature>
<dbReference type="AlphaFoldDB" id="A0A7J6NL66"/>
<dbReference type="Proteomes" id="UP000541610">
    <property type="component" value="Unassembled WGS sequence"/>
</dbReference>
<feature type="compositionally biased region" description="Polar residues" evidence="1">
    <location>
        <begin position="1"/>
        <end position="25"/>
    </location>
</feature>
<organism evidence="3 4">
    <name type="scientific">Perkinsus olseni</name>
    <name type="common">Perkinsus atlanticus</name>
    <dbReference type="NCBI Taxonomy" id="32597"/>
    <lineage>
        <taxon>Eukaryota</taxon>
        <taxon>Sar</taxon>
        <taxon>Alveolata</taxon>
        <taxon>Perkinsozoa</taxon>
        <taxon>Perkinsea</taxon>
        <taxon>Perkinsida</taxon>
        <taxon>Perkinsidae</taxon>
        <taxon>Perkinsus</taxon>
    </lineage>
</organism>
<protein>
    <recommendedName>
        <fullName evidence="2">Mei2-like C-terminal RNA recognition motif domain-containing protein</fullName>
    </recommendedName>
</protein>
<dbReference type="GO" id="GO:0003676">
    <property type="term" value="F:nucleic acid binding"/>
    <property type="evidence" value="ECO:0007669"/>
    <property type="project" value="InterPro"/>
</dbReference>